<dbReference type="OrthoDB" id="1919336at2759"/>
<dbReference type="Gene3D" id="1.10.30.10">
    <property type="entry name" value="High mobility group box domain"/>
    <property type="match status" value="1"/>
</dbReference>
<evidence type="ECO:0000256" key="2">
    <source>
        <dbReference type="SAM" id="MobiDB-lite"/>
    </source>
</evidence>
<feature type="region of interest" description="Disordered" evidence="2">
    <location>
        <begin position="174"/>
        <end position="259"/>
    </location>
</feature>
<keyword evidence="1" id="KW-0539">Nucleus</keyword>
<feature type="DNA-binding region" description="HMG box" evidence="1">
    <location>
        <begin position="107"/>
        <end position="160"/>
    </location>
</feature>
<dbReference type="GO" id="GO:0003677">
    <property type="term" value="F:DNA binding"/>
    <property type="evidence" value="ECO:0007669"/>
    <property type="project" value="UniProtKB-UniRule"/>
</dbReference>
<dbReference type="InterPro" id="IPR009071">
    <property type="entry name" value="HMG_box_dom"/>
</dbReference>
<evidence type="ECO:0000313" key="4">
    <source>
        <dbReference type="EMBL" id="TFY51268.1"/>
    </source>
</evidence>
<dbReference type="SUPFAM" id="SSF47095">
    <property type="entry name" value="HMG-box"/>
    <property type="match status" value="1"/>
</dbReference>
<protein>
    <recommendedName>
        <fullName evidence="3">HMG box domain-containing protein</fullName>
    </recommendedName>
</protein>
<dbReference type="GO" id="GO:0005634">
    <property type="term" value="C:nucleus"/>
    <property type="evidence" value="ECO:0007669"/>
    <property type="project" value="UniProtKB-UniRule"/>
</dbReference>
<keyword evidence="5" id="KW-1185">Reference proteome</keyword>
<keyword evidence="1" id="KW-0238">DNA-binding</keyword>
<dbReference type="PROSITE" id="PS50118">
    <property type="entry name" value="HMG_BOX_2"/>
    <property type="match status" value="1"/>
</dbReference>
<name>A0A4Y9XNC9_9AGAM</name>
<dbReference type="AlphaFoldDB" id="A0A4Y9XNC9"/>
<reference evidence="4 5" key="1">
    <citation type="submission" date="2019-02" db="EMBL/GenBank/DDBJ databases">
        <title>Genome sequencing of the rare red list fungi Dentipellis fragilis.</title>
        <authorList>
            <person name="Buettner E."/>
            <person name="Kellner H."/>
        </authorList>
    </citation>
    <scope>NUCLEOTIDE SEQUENCE [LARGE SCALE GENOMIC DNA]</scope>
    <source>
        <strain evidence="4 5">DSM 105465</strain>
    </source>
</reference>
<accession>A0A4Y9XNC9</accession>
<organism evidence="4 5">
    <name type="scientific">Dentipellis fragilis</name>
    <dbReference type="NCBI Taxonomy" id="205917"/>
    <lineage>
        <taxon>Eukaryota</taxon>
        <taxon>Fungi</taxon>
        <taxon>Dikarya</taxon>
        <taxon>Basidiomycota</taxon>
        <taxon>Agaricomycotina</taxon>
        <taxon>Agaricomycetes</taxon>
        <taxon>Russulales</taxon>
        <taxon>Hericiaceae</taxon>
        <taxon>Dentipellis</taxon>
    </lineage>
</organism>
<dbReference type="STRING" id="205917.A0A4Y9XNC9"/>
<dbReference type="Proteomes" id="UP000298327">
    <property type="component" value="Unassembled WGS sequence"/>
</dbReference>
<evidence type="ECO:0000256" key="1">
    <source>
        <dbReference type="PROSITE-ProRule" id="PRU00267"/>
    </source>
</evidence>
<comment type="caution">
    <text evidence="4">The sequence shown here is derived from an EMBL/GenBank/DDBJ whole genome shotgun (WGS) entry which is preliminary data.</text>
</comment>
<evidence type="ECO:0000259" key="3">
    <source>
        <dbReference type="PROSITE" id="PS50118"/>
    </source>
</evidence>
<feature type="compositionally biased region" description="Low complexity" evidence="2">
    <location>
        <begin position="174"/>
        <end position="217"/>
    </location>
</feature>
<feature type="region of interest" description="Disordered" evidence="2">
    <location>
        <begin position="51"/>
        <end position="117"/>
    </location>
</feature>
<proteinExistence type="predicted"/>
<sequence>MSDSKPDAAQLELRKQQLIGSLGAVAGAMRECAGIADQFVQMLGGTPLTLNGTAGPFTLTNAKFGEAATATPAAKGRKRKGDDADTPGDGPKKRRVTKRAPRDPNAPRRPPSSYLYFQNEVRARAQEQEWTAMSHEDREVYEAKQAAAKDKYIKEKAVYDANVKADGEAEAEAASAAAAAAEAEAEASASSPLVEEPATPESEPAAALRALESASSASEDDEESDDSEDDEEPAVKPTSKSKKAPSPEPTKKKSKKAKA</sequence>
<evidence type="ECO:0000313" key="5">
    <source>
        <dbReference type="Proteomes" id="UP000298327"/>
    </source>
</evidence>
<gene>
    <name evidence="4" type="ORF">EVG20_g11079</name>
</gene>
<feature type="compositionally biased region" description="Acidic residues" evidence="2">
    <location>
        <begin position="218"/>
        <end position="232"/>
    </location>
</feature>
<dbReference type="InterPro" id="IPR036910">
    <property type="entry name" value="HMG_box_dom_sf"/>
</dbReference>
<feature type="domain" description="HMG box" evidence="3">
    <location>
        <begin position="107"/>
        <end position="160"/>
    </location>
</feature>
<dbReference type="EMBL" id="SEOQ01001565">
    <property type="protein sequence ID" value="TFY51268.1"/>
    <property type="molecule type" value="Genomic_DNA"/>
</dbReference>